<feature type="transmembrane region" description="Helical" evidence="17">
    <location>
        <begin position="327"/>
        <end position="350"/>
    </location>
</feature>
<keyword evidence="12 17" id="KW-0520">NAD</keyword>
<evidence type="ECO:0000256" key="6">
    <source>
        <dbReference type="ARBA" id="ARBA00022660"/>
    </source>
</evidence>
<feature type="transmembrane region" description="Helical" evidence="17">
    <location>
        <begin position="244"/>
        <end position="265"/>
    </location>
</feature>
<protein>
    <recommendedName>
        <fullName evidence="4 17">NADH-ubiquinone oxidoreductase chain 2</fullName>
        <ecNumber evidence="3 17">7.1.1.2</ecNumber>
    </recommendedName>
</protein>
<reference evidence="20" key="1">
    <citation type="submission" date="2011-05" db="EMBL/GenBank/DDBJ databases">
        <title>Systematic placement and phylogenetic interrelationships of mugilid fishes (Teleostei: Mugiliformes) based on mitochondrial genomes.</title>
        <authorList>
            <person name="Xia R."/>
            <person name="Durand J.-D."/>
            <person name="Fu C."/>
        </authorList>
    </citation>
    <scope>NUCLEOTIDE SEQUENCE</scope>
</reference>
<evidence type="ECO:0000256" key="11">
    <source>
        <dbReference type="ARBA" id="ARBA00022989"/>
    </source>
</evidence>
<evidence type="ECO:0000256" key="13">
    <source>
        <dbReference type="ARBA" id="ARBA00023075"/>
    </source>
</evidence>
<dbReference type="InterPro" id="IPR010933">
    <property type="entry name" value="NADH_DH_su2_C"/>
</dbReference>
<evidence type="ECO:0000256" key="1">
    <source>
        <dbReference type="ARBA" id="ARBA00004448"/>
    </source>
</evidence>
<gene>
    <name evidence="20" type="primary">ND2</name>
</gene>
<feature type="transmembrane region" description="Helical" evidence="17">
    <location>
        <begin position="194"/>
        <end position="224"/>
    </location>
</feature>
<evidence type="ECO:0000313" key="20">
    <source>
        <dbReference type="EMBL" id="AEK53185.1"/>
    </source>
</evidence>
<proteinExistence type="inferred from homology"/>
<dbReference type="AlphaFoldDB" id="I1T2G3"/>
<dbReference type="InterPro" id="IPR001750">
    <property type="entry name" value="ND/Mrp_TM"/>
</dbReference>
<feature type="domain" description="NADH:quinone oxidoreductase/Mrp antiporter transmembrane" evidence="18">
    <location>
        <begin position="27"/>
        <end position="291"/>
    </location>
</feature>
<dbReference type="GeneID" id="12799373"/>
<keyword evidence="7 17" id="KW-0812">Transmembrane</keyword>
<keyword evidence="14 17" id="KW-0496">Mitochondrion</keyword>
<dbReference type="InterPro" id="IPR003917">
    <property type="entry name" value="NADH_UbQ_OxRdtase_chain2"/>
</dbReference>
<dbReference type="PRINTS" id="PR01436">
    <property type="entry name" value="NADHDHGNASE2"/>
</dbReference>
<feature type="transmembrane region" description="Helical" evidence="17">
    <location>
        <begin position="155"/>
        <end position="173"/>
    </location>
</feature>
<feature type="transmembrane region" description="Helical" evidence="17">
    <location>
        <begin position="96"/>
        <end position="119"/>
    </location>
</feature>
<geneLocation type="mitochondrion" evidence="20"/>
<dbReference type="Pfam" id="PF00361">
    <property type="entry name" value="Proton_antipo_M"/>
    <property type="match status" value="1"/>
</dbReference>
<keyword evidence="10 17" id="KW-0249">Electron transport</keyword>
<evidence type="ECO:0000256" key="9">
    <source>
        <dbReference type="ARBA" id="ARBA00022967"/>
    </source>
</evidence>
<accession>I1T2G3</accession>
<comment type="function">
    <text evidence="17">Core subunit of the mitochondrial membrane respiratory chain NADH dehydrogenase (Complex I) which catalyzes electron transfer from NADH through the respiratory chain, using ubiquinone as an electron acceptor. Essential for the catalytic activity and assembly of complex I.</text>
</comment>
<evidence type="ECO:0000256" key="10">
    <source>
        <dbReference type="ARBA" id="ARBA00022982"/>
    </source>
</evidence>
<dbReference type="GO" id="GO:0006120">
    <property type="term" value="P:mitochondrial electron transport, NADH to ubiquinone"/>
    <property type="evidence" value="ECO:0007669"/>
    <property type="project" value="InterPro"/>
</dbReference>
<dbReference type="InterPro" id="IPR050175">
    <property type="entry name" value="Complex_I_Subunit_2"/>
</dbReference>
<feature type="domain" description="NADH dehydrogenase subunit 2 C-terminal" evidence="19">
    <location>
        <begin position="293"/>
        <end position="346"/>
    </location>
</feature>
<evidence type="ECO:0000256" key="15">
    <source>
        <dbReference type="ARBA" id="ARBA00023136"/>
    </source>
</evidence>
<dbReference type="CTD" id="4536"/>
<evidence type="ECO:0000256" key="5">
    <source>
        <dbReference type="ARBA" id="ARBA00022448"/>
    </source>
</evidence>
<keyword evidence="9 17" id="KW-1278">Translocase</keyword>
<name>I1T2G3_9TELE</name>
<feature type="transmembrane region" description="Helical" evidence="17">
    <location>
        <begin position="7"/>
        <end position="25"/>
    </location>
</feature>
<evidence type="ECO:0000256" key="4">
    <source>
        <dbReference type="ARBA" id="ARBA00021008"/>
    </source>
</evidence>
<evidence type="ECO:0000256" key="17">
    <source>
        <dbReference type="RuleBase" id="RU003403"/>
    </source>
</evidence>
<keyword evidence="6 17" id="KW-0679">Respiratory chain</keyword>
<comment type="similarity">
    <text evidence="2 17">Belongs to the complex I subunit 2 family.</text>
</comment>
<comment type="subcellular location">
    <subcellularLocation>
        <location evidence="1 17">Mitochondrion inner membrane</location>
        <topology evidence="1 17">Multi-pass membrane protein</topology>
    </subcellularLocation>
</comment>
<evidence type="ECO:0000256" key="3">
    <source>
        <dbReference type="ARBA" id="ARBA00012944"/>
    </source>
</evidence>
<comment type="catalytic activity">
    <reaction evidence="16 17">
        <text>a ubiquinone + NADH + 5 H(+)(in) = a ubiquinol + NAD(+) + 4 H(+)(out)</text>
        <dbReference type="Rhea" id="RHEA:29091"/>
        <dbReference type="Rhea" id="RHEA-COMP:9565"/>
        <dbReference type="Rhea" id="RHEA-COMP:9566"/>
        <dbReference type="ChEBI" id="CHEBI:15378"/>
        <dbReference type="ChEBI" id="CHEBI:16389"/>
        <dbReference type="ChEBI" id="CHEBI:17976"/>
        <dbReference type="ChEBI" id="CHEBI:57540"/>
        <dbReference type="ChEBI" id="CHEBI:57945"/>
        <dbReference type="EC" id="7.1.1.2"/>
    </reaction>
</comment>
<feature type="transmembrane region" description="Helical" evidence="17">
    <location>
        <begin position="126"/>
        <end position="149"/>
    </location>
</feature>
<dbReference type="Pfam" id="PF06444">
    <property type="entry name" value="NADH_dehy_S2_C"/>
    <property type="match status" value="1"/>
</dbReference>
<evidence type="ECO:0000256" key="14">
    <source>
        <dbReference type="ARBA" id="ARBA00023128"/>
    </source>
</evidence>
<dbReference type="EC" id="7.1.1.2" evidence="3 17"/>
<evidence type="ECO:0000256" key="16">
    <source>
        <dbReference type="ARBA" id="ARBA00049551"/>
    </source>
</evidence>
<dbReference type="PANTHER" id="PTHR46552">
    <property type="entry name" value="NADH-UBIQUINONE OXIDOREDUCTASE CHAIN 2"/>
    <property type="match status" value="1"/>
</dbReference>
<evidence type="ECO:0000256" key="7">
    <source>
        <dbReference type="ARBA" id="ARBA00022692"/>
    </source>
</evidence>
<feature type="transmembrane region" description="Helical" evidence="17">
    <location>
        <begin position="277"/>
        <end position="307"/>
    </location>
</feature>
<evidence type="ECO:0000256" key="2">
    <source>
        <dbReference type="ARBA" id="ARBA00007012"/>
    </source>
</evidence>
<keyword evidence="15 17" id="KW-0472">Membrane</keyword>
<keyword evidence="13 17" id="KW-0830">Ubiquinone</keyword>
<dbReference type="GO" id="GO:0005743">
    <property type="term" value="C:mitochondrial inner membrane"/>
    <property type="evidence" value="ECO:0007669"/>
    <property type="project" value="UniProtKB-SubCell"/>
</dbReference>
<keyword evidence="5" id="KW-0813">Transport</keyword>
<evidence type="ECO:0000259" key="18">
    <source>
        <dbReference type="Pfam" id="PF00361"/>
    </source>
</evidence>
<dbReference type="EMBL" id="JF911716">
    <property type="protein sequence ID" value="AEK53185.1"/>
    <property type="molecule type" value="Genomic_DNA"/>
</dbReference>
<keyword evidence="11 17" id="KW-1133">Transmembrane helix</keyword>
<sequence>MYLYKNPYILCYLFSCVGLGTTITFASSHWLLAWMGLEMNTLAFVPLMVKDPMGRAMEAAAKYFFTQAGAAALLLFSAVLNALISGQWDIHQMDHPVPVTLFVLAMALKLGIPPGHAWLTEVMQGLTLMMGMALSTWQKLAPFVLLIQIQPSNQVILLALGLISIVVGGLGGLNQAQLRKMMAYSSIAHLGWALVVLQFSVVLSILALITYMMTSSALFIMFTFTKSLNMNALATAWTKNPPLAALLLLILLSLGGIPPLMGFMPKWLIIQELIQQGFIVLASLAAMSALLSLFFYVRIAYAASLTISPNNLSGTAPWRLPTTNHALLLAPLSALTLAALPLTPTVMTLLP</sequence>
<feature type="transmembrane region" description="Helical" evidence="17">
    <location>
        <begin position="61"/>
        <end position="84"/>
    </location>
</feature>
<organism evidence="20">
    <name type="scientific">Trachinops taeniatus</name>
    <name type="common">eastern hulafish</name>
    <dbReference type="NCBI Taxonomy" id="1040957"/>
    <lineage>
        <taxon>Eukaryota</taxon>
        <taxon>Metazoa</taxon>
        <taxon>Chordata</taxon>
        <taxon>Craniata</taxon>
        <taxon>Vertebrata</taxon>
        <taxon>Euteleostomi</taxon>
        <taxon>Actinopterygii</taxon>
        <taxon>Neopterygii</taxon>
        <taxon>Teleostei</taxon>
        <taxon>Neoteleostei</taxon>
        <taxon>Acanthomorphata</taxon>
        <taxon>Ovalentaria</taxon>
        <taxon>Plesiopidae</taxon>
        <taxon>Plesiopinae</taxon>
        <taxon>Trachinops</taxon>
    </lineage>
</organism>
<evidence type="ECO:0000256" key="12">
    <source>
        <dbReference type="ARBA" id="ARBA00023027"/>
    </source>
</evidence>
<evidence type="ECO:0000256" key="8">
    <source>
        <dbReference type="ARBA" id="ARBA00022792"/>
    </source>
</evidence>
<dbReference type="PANTHER" id="PTHR46552:SF1">
    <property type="entry name" value="NADH-UBIQUINONE OXIDOREDUCTASE CHAIN 2"/>
    <property type="match status" value="1"/>
</dbReference>
<dbReference type="RefSeq" id="YP_006303625.1">
    <property type="nucleotide sequence ID" value="NC_017900.1"/>
</dbReference>
<evidence type="ECO:0000259" key="19">
    <source>
        <dbReference type="Pfam" id="PF06444"/>
    </source>
</evidence>
<keyword evidence="8 17" id="KW-0999">Mitochondrion inner membrane</keyword>
<dbReference type="GO" id="GO:0008137">
    <property type="term" value="F:NADH dehydrogenase (ubiquinone) activity"/>
    <property type="evidence" value="ECO:0007669"/>
    <property type="project" value="UniProtKB-EC"/>
</dbReference>